<dbReference type="Pfam" id="PF00817">
    <property type="entry name" value="IMS"/>
    <property type="match status" value="1"/>
</dbReference>
<dbReference type="Gene3D" id="3.30.70.270">
    <property type="match status" value="1"/>
</dbReference>
<dbReference type="AlphaFoldDB" id="A0AAU2A9F7"/>
<dbReference type="Pfam" id="PF21999">
    <property type="entry name" value="IMS_HHH_1"/>
    <property type="match status" value="1"/>
</dbReference>
<dbReference type="InterPro" id="IPR050356">
    <property type="entry name" value="SulA_CellDiv_inhibitor"/>
</dbReference>
<evidence type="ECO:0000256" key="3">
    <source>
        <dbReference type="ARBA" id="ARBA00025589"/>
    </source>
</evidence>
<dbReference type="InterPro" id="IPR001126">
    <property type="entry name" value="UmuC"/>
</dbReference>
<comment type="function">
    <text evidence="3">Poorly processive, error-prone DNA polymerase involved in untargeted mutagenesis. Copies undamaged DNA at stalled replication forks, which arise in vivo from mismatched or misaligned primer ends. These misaligned primers can be extended by PolIV. Exhibits no 3'-5' exonuclease (proofreading) activity. May be involved in translesional synthesis, in conjunction with the beta clamp from PolIII.</text>
</comment>
<dbReference type="InterPro" id="IPR036775">
    <property type="entry name" value="DNA_pol_Y-fam_lit_finger_sf"/>
</dbReference>
<dbReference type="PANTHER" id="PTHR35369:SF2">
    <property type="entry name" value="BLR3025 PROTEIN"/>
    <property type="match status" value="1"/>
</dbReference>
<dbReference type="InterPro" id="IPR043502">
    <property type="entry name" value="DNA/RNA_pol_sf"/>
</dbReference>
<dbReference type="InterPro" id="IPR043128">
    <property type="entry name" value="Rev_trsase/Diguanyl_cyclase"/>
</dbReference>
<accession>A0AAU2A9F7</accession>
<feature type="domain" description="UmuC" evidence="4">
    <location>
        <begin position="18"/>
        <end position="121"/>
    </location>
</feature>
<sequence length="324" mass="34127">MILYVHFGSPCPEETFLQLLDLLGEITPVVQALPPDAAFADVSGSTRYFDRDATGLAAVIRMRAAAGCDADCTIGVAPNPLLARLAATRGAPGAIRTVPDTPRGITAFLAGLPVAALPDVGPATVRTLASYGLTTLDTIAVAPPATLQRILGTAAGRQLHQRAAGIDPTRVTPGAPPRSLSAEHRFGRDELDPGRQRGALAHLAERLGAQLRGEHQVCRSLTLTVRYADHSTTTRSRTLPEPTAHGPQLRSVTYALYATLGLQRARVRGIMLRADGLFDADSATRQLTFGTGDDRAHRIEAAADRARARFGPGAVRPASTAGMA</sequence>
<comment type="similarity">
    <text evidence="1">Belongs to the DNA polymerase type-Y family.</text>
</comment>
<dbReference type="EMBL" id="CP108222">
    <property type="protein sequence ID" value="WTT21091.1"/>
    <property type="molecule type" value="Genomic_DNA"/>
</dbReference>
<dbReference type="Pfam" id="PF11799">
    <property type="entry name" value="IMS_C"/>
    <property type="match status" value="1"/>
</dbReference>
<protein>
    <recommendedName>
        <fullName evidence="4">UmuC domain-containing protein</fullName>
    </recommendedName>
</protein>
<dbReference type="InterPro" id="IPR017961">
    <property type="entry name" value="DNA_pol_Y-fam_little_finger"/>
</dbReference>
<dbReference type="GO" id="GO:0003887">
    <property type="term" value="F:DNA-directed DNA polymerase activity"/>
    <property type="evidence" value="ECO:0007669"/>
    <property type="project" value="InterPro"/>
</dbReference>
<evidence type="ECO:0000256" key="2">
    <source>
        <dbReference type="ARBA" id="ARBA00022763"/>
    </source>
</evidence>
<dbReference type="GO" id="GO:0006281">
    <property type="term" value="P:DNA repair"/>
    <property type="evidence" value="ECO:0007669"/>
    <property type="project" value="InterPro"/>
</dbReference>
<dbReference type="Gene3D" id="1.10.150.20">
    <property type="entry name" value="5' to 3' exonuclease, C-terminal subdomain"/>
    <property type="match status" value="1"/>
</dbReference>
<keyword evidence="2" id="KW-0227">DNA damage</keyword>
<gene>
    <name evidence="5" type="ORF">OHA22_38955</name>
</gene>
<dbReference type="InterPro" id="IPR053848">
    <property type="entry name" value="IMS_HHH_1"/>
</dbReference>
<dbReference type="GO" id="GO:0003684">
    <property type="term" value="F:damaged DNA binding"/>
    <property type="evidence" value="ECO:0007669"/>
    <property type="project" value="InterPro"/>
</dbReference>
<evidence type="ECO:0000256" key="1">
    <source>
        <dbReference type="ARBA" id="ARBA00010945"/>
    </source>
</evidence>
<dbReference type="SUPFAM" id="SSF100879">
    <property type="entry name" value="Lesion bypass DNA polymerase (Y-family), little finger domain"/>
    <property type="match status" value="1"/>
</dbReference>
<name>A0AAU2A9F7_9ACTN</name>
<organism evidence="5">
    <name type="scientific">Streptomyces sp. NBC_00093</name>
    <dbReference type="NCBI Taxonomy" id="2975649"/>
    <lineage>
        <taxon>Bacteria</taxon>
        <taxon>Bacillati</taxon>
        <taxon>Actinomycetota</taxon>
        <taxon>Actinomycetes</taxon>
        <taxon>Kitasatosporales</taxon>
        <taxon>Streptomycetaceae</taxon>
        <taxon>Streptomyces</taxon>
    </lineage>
</organism>
<dbReference type="PANTHER" id="PTHR35369">
    <property type="entry name" value="BLR3025 PROTEIN-RELATED"/>
    <property type="match status" value="1"/>
</dbReference>
<dbReference type="Gene3D" id="3.30.1490.100">
    <property type="entry name" value="DNA polymerase, Y-family, little finger domain"/>
    <property type="match status" value="1"/>
</dbReference>
<reference evidence="5" key="1">
    <citation type="submission" date="2022-10" db="EMBL/GenBank/DDBJ databases">
        <title>The complete genomes of actinobacterial strains from the NBC collection.</title>
        <authorList>
            <person name="Joergensen T.S."/>
            <person name="Alvarez Arevalo M."/>
            <person name="Sterndorff E.B."/>
            <person name="Faurdal D."/>
            <person name="Vuksanovic O."/>
            <person name="Mourched A.-S."/>
            <person name="Charusanti P."/>
            <person name="Shaw S."/>
            <person name="Blin K."/>
            <person name="Weber T."/>
        </authorList>
    </citation>
    <scope>NUCLEOTIDE SEQUENCE</scope>
    <source>
        <strain evidence="5">NBC_00093</strain>
    </source>
</reference>
<evidence type="ECO:0000313" key="5">
    <source>
        <dbReference type="EMBL" id="WTT21091.1"/>
    </source>
</evidence>
<evidence type="ECO:0000259" key="4">
    <source>
        <dbReference type="PROSITE" id="PS50173"/>
    </source>
</evidence>
<proteinExistence type="inferred from homology"/>
<dbReference type="PROSITE" id="PS50173">
    <property type="entry name" value="UMUC"/>
    <property type="match status" value="1"/>
</dbReference>
<dbReference type="SUPFAM" id="SSF56672">
    <property type="entry name" value="DNA/RNA polymerases"/>
    <property type="match status" value="1"/>
</dbReference>